<name>A0A8W8HUE7_MAGGI</name>
<feature type="domain" description="PH" evidence="2">
    <location>
        <begin position="458"/>
        <end position="511"/>
    </location>
</feature>
<dbReference type="GO" id="GO:0051015">
    <property type="term" value="F:actin filament binding"/>
    <property type="evidence" value="ECO:0007669"/>
    <property type="project" value="TreeGrafter"/>
</dbReference>
<dbReference type="InterPro" id="IPR052223">
    <property type="entry name" value="Actin_Cytoskeleton_Reg"/>
</dbReference>
<dbReference type="SUPFAM" id="SSF50729">
    <property type="entry name" value="PH domain-like"/>
    <property type="match status" value="2"/>
</dbReference>
<feature type="region of interest" description="Disordered" evidence="1">
    <location>
        <begin position="167"/>
        <end position="186"/>
    </location>
</feature>
<evidence type="ECO:0000313" key="3">
    <source>
        <dbReference type="EnsemblMetazoa" id="G1113.2:cds"/>
    </source>
</evidence>
<dbReference type="EnsemblMetazoa" id="G1113.2">
    <property type="protein sequence ID" value="G1113.2:cds"/>
    <property type="gene ID" value="G1113"/>
</dbReference>
<feature type="compositionally biased region" description="Basic and acidic residues" evidence="1">
    <location>
        <begin position="410"/>
        <end position="428"/>
    </location>
</feature>
<dbReference type="SMART" id="SM00233">
    <property type="entry name" value="PH"/>
    <property type="match status" value="1"/>
</dbReference>
<dbReference type="Pfam" id="PF00169">
    <property type="entry name" value="PH"/>
    <property type="match status" value="2"/>
</dbReference>
<organism evidence="3 4">
    <name type="scientific">Magallana gigas</name>
    <name type="common">Pacific oyster</name>
    <name type="synonym">Crassostrea gigas</name>
    <dbReference type="NCBI Taxonomy" id="29159"/>
    <lineage>
        <taxon>Eukaryota</taxon>
        <taxon>Metazoa</taxon>
        <taxon>Spiralia</taxon>
        <taxon>Lophotrochozoa</taxon>
        <taxon>Mollusca</taxon>
        <taxon>Bivalvia</taxon>
        <taxon>Autobranchia</taxon>
        <taxon>Pteriomorphia</taxon>
        <taxon>Ostreida</taxon>
        <taxon>Ostreoidea</taxon>
        <taxon>Ostreidae</taxon>
        <taxon>Magallana</taxon>
    </lineage>
</organism>
<dbReference type="PANTHER" id="PTHR17271:SF1">
    <property type="entry name" value="PROTEIN OUTSPREAD"/>
    <property type="match status" value="1"/>
</dbReference>
<evidence type="ECO:0000313" key="4">
    <source>
        <dbReference type="Proteomes" id="UP000005408"/>
    </source>
</evidence>
<reference evidence="3" key="1">
    <citation type="submission" date="2022-08" db="UniProtKB">
        <authorList>
            <consortium name="EnsemblMetazoa"/>
        </authorList>
    </citation>
    <scope>IDENTIFICATION</scope>
    <source>
        <strain evidence="3">05x7-T-G4-1.051#20</strain>
    </source>
</reference>
<dbReference type="Gene3D" id="2.30.29.30">
    <property type="entry name" value="Pleckstrin-homology domain (PH domain)/Phosphotyrosine-binding domain (PTB)"/>
    <property type="match status" value="2"/>
</dbReference>
<feature type="region of interest" description="Disordered" evidence="1">
    <location>
        <begin position="216"/>
        <end position="242"/>
    </location>
</feature>
<evidence type="ECO:0000256" key="1">
    <source>
        <dbReference type="SAM" id="MobiDB-lite"/>
    </source>
</evidence>
<proteinExistence type="predicted"/>
<protein>
    <recommendedName>
        <fullName evidence="2">PH domain-containing protein</fullName>
    </recommendedName>
</protein>
<dbReference type="AlphaFoldDB" id="A0A8W8HUE7"/>
<dbReference type="Proteomes" id="UP000005408">
    <property type="component" value="Unassembled WGS sequence"/>
</dbReference>
<dbReference type="InterPro" id="IPR011993">
    <property type="entry name" value="PH-like_dom_sf"/>
</dbReference>
<feature type="compositionally biased region" description="Low complexity" evidence="1">
    <location>
        <begin position="306"/>
        <end position="332"/>
    </location>
</feature>
<feature type="compositionally biased region" description="Polar residues" evidence="1">
    <location>
        <begin position="430"/>
        <end position="451"/>
    </location>
</feature>
<dbReference type="PANTHER" id="PTHR17271">
    <property type="entry name" value="PLECKSTRIN HOMOLOGY PH DOMAIN-CONTAINING PROTEIN"/>
    <property type="match status" value="1"/>
</dbReference>
<dbReference type="PROSITE" id="PS50003">
    <property type="entry name" value="PH_DOMAIN"/>
    <property type="match status" value="2"/>
</dbReference>
<accession>A0A8W8HUE7</accession>
<feature type="compositionally biased region" description="Polar residues" evidence="1">
    <location>
        <begin position="370"/>
        <end position="391"/>
    </location>
</feature>
<keyword evidence="4" id="KW-1185">Reference proteome</keyword>
<sequence length="511" mass="57869">MASKCRKFEPNIFNKSKCQACFGAKDAHSAEALHNNKVSRKVSKCGFLFVAPDFDFSNPLEKTKRWQRRFMRLYDDGELTYCVDEDPETIPQGIIDMNKCSAVNDAETVTSHPFSLEIVTPNKKYYIKGQSKEEYQWWHDVLQVFPGRLTKAKNRRFTMPIFSNKENVQPAPSRLPSASSITEPDSLMNGRFNVEKVKTKEQQFSTYRGVRNMKHKTDKHYQEGLRKSSSLHDLSSAEMEKDVTRDLGETRFLSRSGDRLDSVSGSSEAYKSNVARVLSDSNYINNPYFTIPRRTWQTLAANYHPASSSVSPASVSTAASSNSSPPQQNQVTGIPALRRGSLDDKTIPVSNKPKNASERARLHRERSTSLKDFSTQLSLAKQEGSGRTSLTGLDRMTSRSDSQSVGRQGGHTEYESRNNETDEHKMAKSSELQAASRTNSSPVISGTPSQSSRYEDLMYMKKGWLIKQGSSEKDWKKHWFVLTGNSLRYYKDAKAEETKHTGRPNRFVRLL</sequence>
<feature type="compositionally biased region" description="Basic and acidic residues" evidence="1">
    <location>
        <begin position="355"/>
        <end position="369"/>
    </location>
</feature>
<feature type="domain" description="PH" evidence="2">
    <location>
        <begin position="41"/>
        <end position="147"/>
    </location>
</feature>
<dbReference type="InterPro" id="IPR001849">
    <property type="entry name" value="PH_domain"/>
</dbReference>
<dbReference type="GO" id="GO:0015629">
    <property type="term" value="C:actin cytoskeleton"/>
    <property type="evidence" value="ECO:0007669"/>
    <property type="project" value="TreeGrafter"/>
</dbReference>
<feature type="region of interest" description="Disordered" evidence="1">
    <location>
        <begin position="306"/>
        <end position="451"/>
    </location>
</feature>
<evidence type="ECO:0000259" key="2">
    <source>
        <dbReference type="PROSITE" id="PS50003"/>
    </source>
</evidence>